<feature type="transmembrane region" description="Helical" evidence="4">
    <location>
        <begin position="255"/>
        <end position="278"/>
    </location>
</feature>
<evidence type="ECO:0000256" key="1">
    <source>
        <dbReference type="ARBA" id="ARBA00005964"/>
    </source>
</evidence>
<evidence type="ECO:0000259" key="5">
    <source>
        <dbReference type="Pfam" id="PF00135"/>
    </source>
</evidence>
<keyword evidence="4" id="KW-1133">Transmembrane helix</keyword>
<evidence type="ECO:0000313" key="6">
    <source>
        <dbReference type="EMBL" id="CAD7570841.1"/>
    </source>
</evidence>
<feature type="compositionally biased region" description="Low complexity" evidence="3">
    <location>
        <begin position="390"/>
        <end position="401"/>
    </location>
</feature>
<dbReference type="PANTHER" id="PTHR43903">
    <property type="entry name" value="NEUROLIGIN"/>
    <property type="match status" value="1"/>
</dbReference>
<dbReference type="InterPro" id="IPR051093">
    <property type="entry name" value="Neuroligin/BSAL"/>
</dbReference>
<organism evidence="6">
    <name type="scientific">Timema californicum</name>
    <name type="common">California timema</name>
    <name type="synonym">Walking stick</name>
    <dbReference type="NCBI Taxonomy" id="61474"/>
    <lineage>
        <taxon>Eukaryota</taxon>
        <taxon>Metazoa</taxon>
        <taxon>Ecdysozoa</taxon>
        <taxon>Arthropoda</taxon>
        <taxon>Hexapoda</taxon>
        <taxon>Insecta</taxon>
        <taxon>Pterygota</taxon>
        <taxon>Neoptera</taxon>
        <taxon>Polyneoptera</taxon>
        <taxon>Phasmatodea</taxon>
        <taxon>Timematodea</taxon>
        <taxon>Timematoidea</taxon>
        <taxon>Timematidae</taxon>
        <taxon>Timema</taxon>
    </lineage>
</organism>
<feature type="domain" description="Carboxylesterase type B" evidence="5">
    <location>
        <begin position="1"/>
        <end position="138"/>
    </location>
</feature>
<comment type="similarity">
    <text evidence="1">Belongs to the type-B carboxylesterase/lipase family.</text>
</comment>
<dbReference type="Pfam" id="PF00135">
    <property type="entry name" value="COesterase"/>
    <property type="match status" value="1"/>
</dbReference>
<keyword evidence="4" id="KW-0812">Transmembrane</keyword>
<dbReference type="InterPro" id="IPR002018">
    <property type="entry name" value="CarbesteraseB"/>
</dbReference>
<feature type="region of interest" description="Disordered" evidence="3">
    <location>
        <begin position="358"/>
        <end position="449"/>
    </location>
</feature>
<feature type="compositionally biased region" description="Pro residues" evidence="3">
    <location>
        <begin position="402"/>
        <end position="412"/>
    </location>
</feature>
<feature type="compositionally biased region" description="Low complexity" evidence="3">
    <location>
        <begin position="190"/>
        <end position="209"/>
    </location>
</feature>
<feature type="region of interest" description="Disordered" evidence="3">
    <location>
        <begin position="181"/>
        <end position="242"/>
    </location>
</feature>
<name>A0A7R9J1H5_TIMCA</name>
<gene>
    <name evidence="6" type="ORF">TCMB3V08_LOCUS3529</name>
</gene>
<dbReference type="Gene3D" id="3.40.50.1820">
    <property type="entry name" value="alpha/beta hydrolase"/>
    <property type="match status" value="1"/>
</dbReference>
<protein>
    <submittedName>
        <fullName evidence="6">(California timema) hypothetical protein</fullName>
    </submittedName>
</protein>
<evidence type="ECO:0000256" key="4">
    <source>
        <dbReference type="SAM" id="Phobius"/>
    </source>
</evidence>
<keyword evidence="2" id="KW-0325">Glycoprotein</keyword>
<dbReference type="InterPro" id="IPR029058">
    <property type="entry name" value="AB_hydrolase_fold"/>
</dbReference>
<reference evidence="6" key="1">
    <citation type="submission" date="2020-11" db="EMBL/GenBank/DDBJ databases">
        <authorList>
            <person name="Tran Van P."/>
        </authorList>
    </citation>
    <scope>NUCLEOTIDE SEQUENCE</scope>
</reference>
<evidence type="ECO:0000256" key="2">
    <source>
        <dbReference type="ARBA" id="ARBA00023180"/>
    </source>
</evidence>
<keyword evidence="4" id="KW-0472">Membrane</keyword>
<dbReference type="AlphaFoldDB" id="A0A7R9J1H5"/>
<feature type="compositionally biased region" description="Low complexity" evidence="3">
    <location>
        <begin position="228"/>
        <end position="242"/>
    </location>
</feature>
<dbReference type="EMBL" id="OE180230">
    <property type="protein sequence ID" value="CAD7570841.1"/>
    <property type="molecule type" value="Genomic_DNA"/>
</dbReference>
<feature type="compositionally biased region" description="Polar residues" evidence="3">
    <location>
        <begin position="74"/>
        <end position="87"/>
    </location>
</feature>
<feature type="region of interest" description="Disordered" evidence="3">
    <location>
        <begin position="74"/>
        <end position="104"/>
    </location>
</feature>
<evidence type="ECO:0000256" key="3">
    <source>
        <dbReference type="SAM" id="MobiDB-lite"/>
    </source>
</evidence>
<feature type="compositionally biased region" description="Polar residues" evidence="3">
    <location>
        <begin position="214"/>
        <end position="227"/>
    </location>
</feature>
<sequence>MGSVRGEDVPYVLGLPLVGGQPFFPHNYTRQDGGVARLLIHYLANFARSGKILEALWIKHATFDYVFRNCVTTRPQREPNSPNNGWSKPSAAPSEDQDINTQHPPFWDTYDSINQFYMELGTKARMHNHYRGHKMSLWLNLIPQFHRPGGDDLNMRHHHFLEEGAQFYEGQVRPQTQQRPNIVYTPPITPTTTTTPFTSSPTTRIPSSPVVSHETASTTTECPPNSTSGGAPRPPSNSNNNNLLRRLASSHYQSYTTALTITIAVGCFLLLLNILIFAGIYHQRDRSEGAGHFGDKKKEELVEAGSCSSSSGDVHHFEGKHPLVDHISLSSSQQHIHPSASGAMVDLPLQEFKCSPTSGAKSRLNCPSGVATLQQPPSYAPNKEEPPVPQTQQPTNLTSPSIPEPPPPPKTQPPSQCNQVSGGGILRQQGCPQTPGMMKKRVQIQEISV</sequence>
<dbReference type="SUPFAM" id="SSF53474">
    <property type="entry name" value="alpha/beta-Hydrolases"/>
    <property type="match status" value="1"/>
</dbReference>
<proteinExistence type="inferred from homology"/>
<accession>A0A7R9J1H5</accession>